<accession>A0ACA9PMQ3</accession>
<dbReference type="EMBL" id="CAJVPT010037438">
    <property type="protein sequence ID" value="CAG8717471.1"/>
    <property type="molecule type" value="Genomic_DNA"/>
</dbReference>
<evidence type="ECO:0000313" key="1">
    <source>
        <dbReference type="EMBL" id="CAG8717471.1"/>
    </source>
</evidence>
<feature type="non-terminal residue" evidence="1">
    <location>
        <position position="1"/>
    </location>
</feature>
<keyword evidence="2" id="KW-1185">Reference proteome</keyword>
<evidence type="ECO:0000313" key="2">
    <source>
        <dbReference type="Proteomes" id="UP000789525"/>
    </source>
</evidence>
<protein>
    <submittedName>
        <fullName evidence="1">1469_t:CDS:1</fullName>
    </submittedName>
</protein>
<comment type="caution">
    <text evidence="1">The sequence shown here is derived from an EMBL/GenBank/DDBJ whole genome shotgun (WGS) entry which is preliminary data.</text>
</comment>
<sequence length="442" mass="47314">DPYKALGVSKDASANDIKKAYFQLAKKYHPDTNKDPASKERFLEIQNAYEILGDEQKKQAYDTYGEASQQPGFDQNPFGAGNPFAGAGGFSRGFAGSGGTVEDLFSTLFGGGPMSGRARASTRGDDIEISISVSFMEAAKGTSKTVNVTPVSDCSTCTGTGMKTGKKRTQCPTCRGTGQQTFVLNSGFQMASTCSTCQGAGSTIPRGAECDDCGGVGKIKYRKQVKIEVPADCRWFWRAYRIHSTSTRLFRYSNAVIFWWLVLTDANLFAFSTGVEDGMTVRVPGEGDAPMSTRGSNGDLLVRVNVSSSNVWRRQGTNLYYDAPIPLHTAVLGGRIRVPTLDGEVEVRVAPGTQPGEDAVLRGRGVQSVMHKAAKGDLFISYMVQVPRNLSRRQKELMQQFADEVEGRAPAQTPNSSSSSTGSTAKSNSTSASDPPSPSAAG</sequence>
<proteinExistence type="predicted"/>
<dbReference type="Proteomes" id="UP000789525">
    <property type="component" value="Unassembled WGS sequence"/>
</dbReference>
<reference evidence="1" key="1">
    <citation type="submission" date="2021-06" db="EMBL/GenBank/DDBJ databases">
        <authorList>
            <person name="Kallberg Y."/>
            <person name="Tangrot J."/>
            <person name="Rosling A."/>
        </authorList>
    </citation>
    <scope>NUCLEOTIDE SEQUENCE</scope>
    <source>
        <strain evidence="1">CL356</strain>
    </source>
</reference>
<name>A0ACA9PMQ3_9GLOM</name>
<feature type="non-terminal residue" evidence="1">
    <location>
        <position position="442"/>
    </location>
</feature>
<gene>
    <name evidence="1" type="ORF">ACOLOM_LOCUS10976</name>
</gene>
<organism evidence="1 2">
    <name type="scientific">Acaulospora colombiana</name>
    <dbReference type="NCBI Taxonomy" id="27376"/>
    <lineage>
        <taxon>Eukaryota</taxon>
        <taxon>Fungi</taxon>
        <taxon>Fungi incertae sedis</taxon>
        <taxon>Mucoromycota</taxon>
        <taxon>Glomeromycotina</taxon>
        <taxon>Glomeromycetes</taxon>
        <taxon>Diversisporales</taxon>
        <taxon>Acaulosporaceae</taxon>
        <taxon>Acaulospora</taxon>
    </lineage>
</organism>